<keyword evidence="1" id="KW-0732">Signal</keyword>
<keyword evidence="3" id="KW-1185">Reference proteome</keyword>
<sequence>MPRIVAVAASACLALAAPCLAADKPARPVIEDTYIIAPRSVGEYALVETVNYGEKGELLAGAALRYRDKLLPSMAADIYVYPGGDNETLEHAEQTFRDSVKSAATHGIYSDVRWGEPQGYELQQHDGSAWQGRMIPMQVHHQQDEAASRTYLFHHGLYDYKLRVDVPASEAADLPAAADALLRSVLPAVQVVSVGGCGKQMNIDVMTGTAAAPAGYVDGVAPDGFGIAIRETDLNAAAASSSKAPPEDNAVVKLTLLAAQRQIAHGCTSFPFEPQGDNVAVLKLHYPADFWQSGPANPGH</sequence>
<protein>
    <recommendedName>
        <fullName evidence="4">DUF2259 domain-containing protein</fullName>
    </recommendedName>
</protein>
<reference evidence="2 3" key="1">
    <citation type="submission" date="2020-10" db="EMBL/GenBank/DDBJ databases">
        <title>Phylogeny of dyella-like bacteria.</title>
        <authorList>
            <person name="Fu J."/>
        </authorList>
    </citation>
    <scope>NUCLEOTIDE SEQUENCE [LARGE SCALE GENOMIC DNA]</scope>
    <source>
        <strain evidence="2 3">DKC-1</strain>
    </source>
</reference>
<proteinExistence type="predicted"/>
<evidence type="ECO:0000256" key="1">
    <source>
        <dbReference type="SAM" id="SignalP"/>
    </source>
</evidence>
<name>A0ABW8KF53_9GAMM</name>
<evidence type="ECO:0008006" key="4">
    <source>
        <dbReference type="Google" id="ProtNLM"/>
    </source>
</evidence>
<gene>
    <name evidence="2" type="ORF">ISP14_03095</name>
</gene>
<dbReference type="RefSeq" id="WP_404536204.1">
    <property type="nucleotide sequence ID" value="NZ_JADIKL010000002.1"/>
</dbReference>
<comment type="caution">
    <text evidence="2">The sequence shown here is derived from an EMBL/GenBank/DDBJ whole genome shotgun (WGS) entry which is preliminary data.</text>
</comment>
<dbReference type="Proteomes" id="UP001620397">
    <property type="component" value="Unassembled WGS sequence"/>
</dbReference>
<organism evidence="2 3">
    <name type="scientific">Dyella agri</name>
    <dbReference type="NCBI Taxonomy" id="1926869"/>
    <lineage>
        <taxon>Bacteria</taxon>
        <taxon>Pseudomonadati</taxon>
        <taxon>Pseudomonadota</taxon>
        <taxon>Gammaproteobacteria</taxon>
        <taxon>Lysobacterales</taxon>
        <taxon>Rhodanobacteraceae</taxon>
        <taxon>Dyella</taxon>
    </lineage>
</organism>
<dbReference type="EMBL" id="JADIKL010000002">
    <property type="protein sequence ID" value="MFK2929772.1"/>
    <property type="molecule type" value="Genomic_DNA"/>
</dbReference>
<evidence type="ECO:0000313" key="2">
    <source>
        <dbReference type="EMBL" id="MFK2929772.1"/>
    </source>
</evidence>
<accession>A0ABW8KF53</accession>
<feature type="signal peptide" evidence="1">
    <location>
        <begin position="1"/>
        <end position="21"/>
    </location>
</feature>
<feature type="chain" id="PRO_5045734663" description="DUF2259 domain-containing protein" evidence="1">
    <location>
        <begin position="22"/>
        <end position="300"/>
    </location>
</feature>
<evidence type="ECO:0000313" key="3">
    <source>
        <dbReference type="Proteomes" id="UP001620397"/>
    </source>
</evidence>